<feature type="region of interest" description="Disordered" evidence="1">
    <location>
        <begin position="170"/>
        <end position="220"/>
    </location>
</feature>
<feature type="region of interest" description="Disordered" evidence="1">
    <location>
        <begin position="841"/>
        <end position="886"/>
    </location>
</feature>
<dbReference type="Pfam" id="PF16761">
    <property type="entry name" value="Clr2_transil"/>
    <property type="match status" value="1"/>
</dbReference>
<accession>A0ABR3FIM0</accession>
<gene>
    <name evidence="4" type="ORF">V5O48_006788</name>
</gene>
<dbReference type="InterPro" id="IPR018839">
    <property type="entry name" value="Tscrpt-silencing_Clr2_C"/>
</dbReference>
<evidence type="ECO:0000256" key="1">
    <source>
        <dbReference type="SAM" id="MobiDB-lite"/>
    </source>
</evidence>
<feature type="region of interest" description="Disordered" evidence="1">
    <location>
        <begin position="662"/>
        <end position="739"/>
    </location>
</feature>
<dbReference type="PANTHER" id="PTHR38046:SF1">
    <property type="entry name" value="CRYPTIC LOCI REGULATOR 2"/>
    <property type="match status" value="1"/>
</dbReference>
<dbReference type="PANTHER" id="PTHR38046">
    <property type="entry name" value="CRYPTIC LOCI REGULATOR 2"/>
    <property type="match status" value="1"/>
</dbReference>
<comment type="caution">
    <text evidence="4">The sequence shown here is derived from an EMBL/GenBank/DDBJ whole genome shotgun (WGS) entry which is preliminary data.</text>
</comment>
<name>A0ABR3FIM0_9AGAR</name>
<dbReference type="InterPro" id="IPR031915">
    <property type="entry name" value="Clr2_N"/>
</dbReference>
<dbReference type="EMBL" id="JBAHYK010000328">
    <property type="protein sequence ID" value="KAL0575194.1"/>
    <property type="molecule type" value="Genomic_DNA"/>
</dbReference>
<feature type="compositionally biased region" description="Basic and acidic residues" evidence="1">
    <location>
        <begin position="841"/>
        <end position="857"/>
    </location>
</feature>
<feature type="region of interest" description="Disordered" evidence="1">
    <location>
        <begin position="411"/>
        <end position="470"/>
    </location>
</feature>
<sequence length="886" mass="97146">MGRNLNLKHELPANPTFKAFERSDGTPSQWPKNTERVVDGDGHVNYMEYLDLNHPVSINWRTGVAKAVAKACDWPAGHAYVLADWPTDYRLYCHQKGPQADPRRDIYLFGSKATAKFRSINEFIPHARWLFDGATGNCECKYCSKKSQREITANMGNEGIIEAPSYAASQVSASPAAPRRPPRPPRDQNLHATVQKAPKPITRSNHIAPQHAMVTDRNSDVRAVHSRTSMKLKRWCRHDEVVWCALRTPIPGPNGTSIRFWPGMIENANVKQITKNKPNVEDYQASSSTSNGDDPPWEITQYTIYTVRLLAATCSWRVDDGQVLPYQAYHLPSYLLQTIRSLPPTALDTNREALSQFNPCPEMTTAASTSALSRVTFEQAAGPFVLAVQIAAQITQHWGLTDTWDFKYAIPQSSSSSSSQAQPGPSAPSTLQDAISSASATNAAAMNPRAAPSQPQLPRNPYEADISASRPASPATLNRLANDVLGVPNPLNPETGPTHTITQTRCQGLWWGPERIWVDDWVRIKLPRKALAPNGAPHILAPAKPSKKARESFKASDLPESAAEKTLGAQNRAVFMRLDALFIVETPVYSDDGSRVKTKKECRASGMLYELADVDWEESDQGGVGANGVGSTPVSKPSSSSSFGAPNTELLQNTSEAIRTSPQLSPLKPTALPNPDPAVPIEATSSNMLSQQGLPSTPLRTRAGGSDTTPPRSQGSDTLSKSGDLSRPSSDTFLMPEPPEGYKFRPILDEGYEAVFSLTMISGRYYPKILEHPLLQEMIADAAAAMFRPIPEDAPDGSMAKEGAKKYDVLWALEGISAGYMNSVDPASYRVTRKKMVEDADKEARGELEEYKRTKFDDDMEVDEPRPPVAVADRPIHQPMEVDVSA</sequence>
<evidence type="ECO:0000313" key="4">
    <source>
        <dbReference type="EMBL" id="KAL0575194.1"/>
    </source>
</evidence>
<evidence type="ECO:0000259" key="3">
    <source>
        <dbReference type="Pfam" id="PF16761"/>
    </source>
</evidence>
<dbReference type="InterPro" id="IPR038986">
    <property type="entry name" value="Clr2"/>
</dbReference>
<dbReference type="Pfam" id="PF10383">
    <property type="entry name" value="Clr2"/>
    <property type="match status" value="1"/>
</dbReference>
<feature type="domain" description="Cryptic loci regulator 2 C-terminal" evidence="2">
    <location>
        <begin position="506"/>
        <end position="766"/>
    </location>
</feature>
<keyword evidence="5" id="KW-1185">Reference proteome</keyword>
<feature type="compositionally biased region" description="Low complexity" evidence="1">
    <location>
        <begin position="411"/>
        <end position="453"/>
    </location>
</feature>
<feature type="compositionally biased region" description="Polar residues" evidence="1">
    <location>
        <begin position="706"/>
        <end position="732"/>
    </location>
</feature>
<organism evidence="4 5">
    <name type="scientific">Marasmius crinis-equi</name>
    <dbReference type="NCBI Taxonomy" id="585013"/>
    <lineage>
        <taxon>Eukaryota</taxon>
        <taxon>Fungi</taxon>
        <taxon>Dikarya</taxon>
        <taxon>Basidiomycota</taxon>
        <taxon>Agaricomycotina</taxon>
        <taxon>Agaricomycetes</taxon>
        <taxon>Agaricomycetidae</taxon>
        <taxon>Agaricales</taxon>
        <taxon>Marasmiineae</taxon>
        <taxon>Marasmiaceae</taxon>
        <taxon>Marasmius</taxon>
    </lineage>
</organism>
<evidence type="ECO:0000313" key="5">
    <source>
        <dbReference type="Proteomes" id="UP001465976"/>
    </source>
</evidence>
<feature type="region of interest" description="Disordered" evidence="1">
    <location>
        <begin position="620"/>
        <end position="647"/>
    </location>
</feature>
<evidence type="ECO:0000259" key="2">
    <source>
        <dbReference type="Pfam" id="PF10383"/>
    </source>
</evidence>
<protein>
    <recommendedName>
        <fullName evidence="6">Cryptic loci regulator 2 N-terminal domain-containing protein</fullName>
    </recommendedName>
</protein>
<evidence type="ECO:0008006" key="6">
    <source>
        <dbReference type="Google" id="ProtNLM"/>
    </source>
</evidence>
<feature type="domain" description="Cryptic loci regulator 2 N-terminal" evidence="3">
    <location>
        <begin position="80"/>
        <end position="143"/>
    </location>
</feature>
<dbReference type="Proteomes" id="UP001465976">
    <property type="component" value="Unassembled WGS sequence"/>
</dbReference>
<feature type="compositionally biased region" description="Polar residues" evidence="1">
    <location>
        <begin position="683"/>
        <end position="699"/>
    </location>
</feature>
<feature type="compositionally biased region" description="Low complexity" evidence="1">
    <location>
        <begin position="629"/>
        <end position="642"/>
    </location>
</feature>
<proteinExistence type="predicted"/>
<reference evidence="4 5" key="1">
    <citation type="submission" date="2024-02" db="EMBL/GenBank/DDBJ databases">
        <title>A draft genome for the cacao thread blight pathogen Marasmius crinis-equi.</title>
        <authorList>
            <person name="Cohen S.P."/>
            <person name="Baruah I.K."/>
            <person name="Amoako-Attah I."/>
            <person name="Bukari Y."/>
            <person name="Meinhardt L.W."/>
            <person name="Bailey B.A."/>
        </authorList>
    </citation>
    <scope>NUCLEOTIDE SEQUENCE [LARGE SCALE GENOMIC DNA]</scope>
    <source>
        <strain evidence="4 5">GH-76</strain>
    </source>
</reference>